<evidence type="ECO:0000313" key="2">
    <source>
        <dbReference type="Proteomes" id="UP000249661"/>
    </source>
</evidence>
<proteinExistence type="predicted"/>
<dbReference type="EMBL" id="KZ824944">
    <property type="protein sequence ID" value="RAH72445.1"/>
    <property type="molecule type" value="Genomic_DNA"/>
</dbReference>
<accession>A0ACD1HFV2</accession>
<sequence>MVNLDVIHASNTTLVKSQPLVAVFFGGTSGIGHYTLRALATAESQHRGKGLRAYLVGRKAPAAETIIAECRTLYPEGEYIFVQAHDLSLLRDVDRVCAEILSLEQEREREREREREQGQPSAAPNPRIDYLMLSHGGAPFQPRKDTAEGLDTTMSLLYYSRMRAITNLLPLLLQSLLPATIVSVYAAGFEGKLYTDDLSLRNPKVYSYTQARSHMIYMHTWFMEQLAERHRGRLRFVHIFPGLVLGPAFANPELPAWFRGFWRWVFVPLLGRWVSVPAKECGVRMLSLASPRYPPREGGAGGASASEGGHHQNNGDVMMGTDGQLGSGVYSLGWKGESNIQLKAYEKFDLAGMRAKIWEHTIKAFETIERGDVFKD</sequence>
<dbReference type="Proteomes" id="UP000249661">
    <property type="component" value="Unassembled WGS sequence"/>
</dbReference>
<organism evidence="1 2">
    <name type="scientific">Aspergillus aculeatinus CBS 121060</name>
    <dbReference type="NCBI Taxonomy" id="1448322"/>
    <lineage>
        <taxon>Eukaryota</taxon>
        <taxon>Fungi</taxon>
        <taxon>Dikarya</taxon>
        <taxon>Ascomycota</taxon>
        <taxon>Pezizomycotina</taxon>
        <taxon>Eurotiomycetes</taxon>
        <taxon>Eurotiomycetidae</taxon>
        <taxon>Eurotiales</taxon>
        <taxon>Aspergillaceae</taxon>
        <taxon>Aspergillus</taxon>
        <taxon>Aspergillus subgen. Circumdati</taxon>
    </lineage>
</organism>
<reference evidence="1" key="1">
    <citation type="submission" date="2018-02" db="EMBL/GenBank/DDBJ databases">
        <title>The genomes of Aspergillus section Nigri reveals drivers in fungal speciation.</title>
        <authorList>
            <consortium name="DOE Joint Genome Institute"/>
            <person name="Vesth T.C."/>
            <person name="Nybo J."/>
            <person name="Theobald S."/>
            <person name="Brandl J."/>
            <person name="Frisvad J.C."/>
            <person name="Nielsen K.F."/>
            <person name="Lyhne E.K."/>
            <person name="Kogle M.E."/>
            <person name="Kuo A."/>
            <person name="Riley R."/>
            <person name="Clum A."/>
            <person name="Nolan M."/>
            <person name="Lipzen A."/>
            <person name="Salamov A."/>
            <person name="Henrissat B."/>
            <person name="Wiebenga A."/>
            <person name="De vries R.P."/>
            <person name="Grigoriev I.V."/>
            <person name="Mortensen U.H."/>
            <person name="Andersen M.R."/>
            <person name="Baker S.E."/>
        </authorList>
    </citation>
    <scope>NUCLEOTIDE SEQUENCE</scope>
    <source>
        <strain evidence="1">CBS 121060</strain>
    </source>
</reference>
<protein>
    <submittedName>
        <fullName evidence="1">Uncharacterized protein</fullName>
    </submittedName>
</protein>
<keyword evidence="2" id="KW-1185">Reference proteome</keyword>
<gene>
    <name evidence="1" type="ORF">BO66DRAFT_36158</name>
</gene>
<evidence type="ECO:0000313" key="1">
    <source>
        <dbReference type="EMBL" id="RAH72445.1"/>
    </source>
</evidence>
<name>A0ACD1HFV2_9EURO</name>